<protein>
    <submittedName>
        <fullName evidence="1">Uncharacterized protein</fullName>
    </submittedName>
</protein>
<dbReference type="EMBL" id="CM007904">
    <property type="protein sequence ID" value="OTF94750.1"/>
    <property type="molecule type" value="Genomic_DNA"/>
</dbReference>
<accession>A0A251SBH3</accession>
<evidence type="ECO:0000313" key="2">
    <source>
        <dbReference type="Proteomes" id="UP000215914"/>
    </source>
</evidence>
<dbReference type="InParanoid" id="A0A251SBH3"/>
<sequence length="70" mass="8003">MACFGPRVIVTAHTRNLEYVLFVVWKSHRSKTLPHSILPFSRSAFPSKFTCTNLVDCSIFDQYNLFSGYG</sequence>
<organism evidence="1 2">
    <name type="scientific">Helianthus annuus</name>
    <name type="common">Common sunflower</name>
    <dbReference type="NCBI Taxonomy" id="4232"/>
    <lineage>
        <taxon>Eukaryota</taxon>
        <taxon>Viridiplantae</taxon>
        <taxon>Streptophyta</taxon>
        <taxon>Embryophyta</taxon>
        <taxon>Tracheophyta</taxon>
        <taxon>Spermatophyta</taxon>
        <taxon>Magnoliopsida</taxon>
        <taxon>eudicotyledons</taxon>
        <taxon>Gunneridae</taxon>
        <taxon>Pentapetalae</taxon>
        <taxon>asterids</taxon>
        <taxon>campanulids</taxon>
        <taxon>Asterales</taxon>
        <taxon>Asteraceae</taxon>
        <taxon>Asteroideae</taxon>
        <taxon>Heliantheae alliance</taxon>
        <taxon>Heliantheae</taxon>
        <taxon>Helianthus</taxon>
    </lineage>
</organism>
<reference evidence="2" key="1">
    <citation type="journal article" date="2017" name="Nature">
        <title>The sunflower genome provides insights into oil metabolism, flowering and Asterid evolution.</title>
        <authorList>
            <person name="Badouin H."/>
            <person name="Gouzy J."/>
            <person name="Grassa C.J."/>
            <person name="Murat F."/>
            <person name="Staton S.E."/>
            <person name="Cottret L."/>
            <person name="Lelandais-Briere C."/>
            <person name="Owens G.L."/>
            <person name="Carrere S."/>
            <person name="Mayjonade B."/>
            <person name="Legrand L."/>
            <person name="Gill N."/>
            <person name="Kane N.C."/>
            <person name="Bowers J.E."/>
            <person name="Hubner S."/>
            <person name="Bellec A."/>
            <person name="Berard A."/>
            <person name="Berges H."/>
            <person name="Blanchet N."/>
            <person name="Boniface M.C."/>
            <person name="Brunel D."/>
            <person name="Catrice O."/>
            <person name="Chaidir N."/>
            <person name="Claudel C."/>
            <person name="Donnadieu C."/>
            <person name="Faraut T."/>
            <person name="Fievet G."/>
            <person name="Helmstetter N."/>
            <person name="King M."/>
            <person name="Knapp S.J."/>
            <person name="Lai Z."/>
            <person name="Le Paslier M.C."/>
            <person name="Lippi Y."/>
            <person name="Lorenzon L."/>
            <person name="Mandel J.R."/>
            <person name="Marage G."/>
            <person name="Marchand G."/>
            <person name="Marquand E."/>
            <person name="Bret-Mestries E."/>
            <person name="Morien E."/>
            <person name="Nambeesan S."/>
            <person name="Nguyen T."/>
            <person name="Pegot-Espagnet P."/>
            <person name="Pouilly N."/>
            <person name="Raftis F."/>
            <person name="Sallet E."/>
            <person name="Schiex T."/>
            <person name="Thomas J."/>
            <person name="Vandecasteele C."/>
            <person name="Vares D."/>
            <person name="Vear F."/>
            <person name="Vautrin S."/>
            <person name="Crespi M."/>
            <person name="Mangin B."/>
            <person name="Burke J.M."/>
            <person name="Salse J."/>
            <person name="Munos S."/>
            <person name="Vincourt P."/>
            <person name="Rieseberg L.H."/>
            <person name="Langlade N.B."/>
        </authorList>
    </citation>
    <scope>NUCLEOTIDE SEQUENCE [LARGE SCALE GENOMIC DNA]</scope>
    <source>
        <strain evidence="2">cv. SF193</strain>
    </source>
</reference>
<proteinExistence type="predicted"/>
<evidence type="ECO:0000313" key="1">
    <source>
        <dbReference type="EMBL" id="OTF94750.1"/>
    </source>
</evidence>
<name>A0A251SBH3_HELAN</name>
<gene>
    <name evidence="1" type="ORF">HannXRQ_Chr15g0475551</name>
</gene>
<dbReference type="AlphaFoldDB" id="A0A251SBH3"/>
<dbReference type="Proteomes" id="UP000215914">
    <property type="component" value="Chromosome 15"/>
</dbReference>
<keyword evidence="2" id="KW-1185">Reference proteome</keyword>